<feature type="domain" description="4Fe-4S ferredoxin-type" evidence="4">
    <location>
        <begin position="89"/>
        <end position="118"/>
    </location>
</feature>
<dbReference type="RefSeq" id="WP_210205448.1">
    <property type="nucleotide sequence ID" value="NZ_QJTI01000011.1"/>
</dbReference>
<reference evidence="5 6" key="1">
    <citation type="submission" date="2018-06" db="EMBL/GenBank/DDBJ databases">
        <title>Genomic Encyclopedia of Archaeal and Bacterial Type Strains, Phase II (KMG-II): from individual species to whole genera.</title>
        <authorList>
            <person name="Goeker M."/>
        </authorList>
    </citation>
    <scope>NUCLEOTIDE SEQUENCE [LARGE SCALE GENOMIC DNA]</scope>
    <source>
        <strain evidence="5 6">JCM 11668</strain>
    </source>
</reference>
<dbReference type="Gene3D" id="3.40.50.300">
    <property type="entry name" value="P-loop containing nucleotide triphosphate hydrolases"/>
    <property type="match status" value="1"/>
</dbReference>
<sequence length="298" mass="31772">MIREITVVSGKGGTGKTSVTAAFAKLAGRSVVCDLDVDAADLHILLHPQVLDSHEFYAGQTAVLHAESCTNCRACASYCRFDAIVSSAQGTTIDASRCEGCGVCAYFCPFEAIAMQPRLSGRWFRSRTAIGAMLHGELYPGQENSGLLVTRLREEAHEACRAGAFEYIIADGPPGIGCPVIGAVTGTSFVVAVTEPTVSGVHDLVRICDLCDHFKRPVGVVLNKADLNSDLAVFIETFCAERGYALLASIPYLPSVVRALTEGRTMDEIEDGGIGSSVRQAWQAVVAHFHNSTDRVTS</sequence>
<dbReference type="InterPro" id="IPR027417">
    <property type="entry name" value="P-loop_NTPase"/>
</dbReference>
<dbReference type="InterPro" id="IPR002586">
    <property type="entry name" value="CobQ/CobB/MinD/ParA_Nub-bd_dom"/>
</dbReference>
<feature type="domain" description="4Fe-4S ferredoxin-type" evidence="4">
    <location>
        <begin position="60"/>
        <end position="84"/>
    </location>
</feature>
<dbReference type="PROSITE" id="PS51379">
    <property type="entry name" value="4FE4S_FER_2"/>
    <property type="match status" value="2"/>
</dbReference>
<evidence type="ECO:0000256" key="3">
    <source>
        <dbReference type="ARBA" id="ARBA00023014"/>
    </source>
</evidence>
<dbReference type="Pfam" id="PF00037">
    <property type="entry name" value="Fer4"/>
    <property type="match status" value="2"/>
</dbReference>
<keyword evidence="2" id="KW-0408">Iron</keyword>
<dbReference type="GO" id="GO:0051536">
    <property type="term" value="F:iron-sulfur cluster binding"/>
    <property type="evidence" value="ECO:0007669"/>
    <property type="project" value="UniProtKB-KW"/>
</dbReference>
<protein>
    <submittedName>
        <fullName evidence="5">MinD superfamily P-loop ATPase</fullName>
    </submittedName>
</protein>
<evidence type="ECO:0000313" key="6">
    <source>
        <dbReference type="Proteomes" id="UP000248148"/>
    </source>
</evidence>
<evidence type="ECO:0000313" key="5">
    <source>
        <dbReference type="EMBL" id="PYF02524.1"/>
    </source>
</evidence>
<dbReference type="CDD" id="cd03110">
    <property type="entry name" value="SIMIBI_bact_arch"/>
    <property type="match status" value="1"/>
</dbReference>
<dbReference type="AlphaFoldDB" id="A0A318TCS6"/>
<dbReference type="EMBL" id="QJTI01000011">
    <property type="protein sequence ID" value="PYF02524.1"/>
    <property type="molecule type" value="Genomic_DNA"/>
</dbReference>
<dbReference type="InterPro" id="IPR017896">
    <property type="entry name" value="4Fe4S_Fe-S-bd"/>
</dbReference>
<dbReference type="GO" id="GO:0046872">
    <property type="term" value="F:metal ion binding"/>
    <property type="evidence" value="ECO:0007669"/>
    <property type="project" value="UniProtKB-KW"/>
</dbReference>
<organism evidence="5 6">
    <name type="scientific">Rhodopseudomonas faecalis</name>
    <dbReference type="NCBI Taxonomy" id="99655"/>
    <lineage>
        <taxon>Bacteria</taxon>
        <taxon>Pseudomonadati</taxon>
        <taxon>Pseudomonadota</taxon>
        <taxon>Alphaproteobacteria</taxon>
        <taxon>Hyphomicrobiales</taxon>
        <taxon>Nitrobacteraceae</taxon>
        <taxon>Rhodopseudomonas</taxon>
    </lineage>
</organism>
<keyword evidence="3" id="KW-0411">Iron-sulfur</keyword>
<dbReference type="PROSITE" id="PS00198">
    <property type="entry name" value="4FE4S_FER_1"/>
    <property type="match status" value="1"/>
</dbReference>
<dbReference type="PANTHER" id="PTHR43534:SF1">
    <property type="entry name" value="4FE-4S CLUSTER CONTAINING PARA FAMILY ATPASE PROTEIN"/>
    <property type="match status" value="1"/>
</dbReference>
<comment type="caution">
    <text evidence="5">The sequence shown here is derived from an EMBL/GenBank/DDBJ whole genome shotgun (WGS) entry which is preliminary data.</text>
</comment>
<dbReference type="SUPFAM" id="SSF54862">
    <property type="entry name" value="4Fe-4S ferredoxins"/>
    <property type="match status" value="1"/>
</dbReference>
<dbReference type="Proteomes" id="UP000248148">
    <property type="component" value="Unassembled WGS sequence"/>
</dbReference>
<dbReference type="InterPro" id="IPR017900">
    <property type="entry name" value="4Fe4S_Fe_S_CS"/>
</dbReference>
<dbReference type="Gene3D" id="3.30.70.20">
    <property type="match status" value="1"/>
</dbReference>
<evidence type="ECO:0000259" key="4">
    <source>
        <dbReference type="PROSITE" id="PS51379"/>
    </source>
</evidence>
<dbReference type="PANTHER" id="PTHR43534">
    <property type="entry name" value="MIND SUPERFAMILY P-LOOP ATPASE CONTAINING AN INSERTED FERREDOXIN DOMAIN"/>
    <property type="match status" value="1"/>
</dbReference>
<gene>
    <name evidence="5" type="ORF">BJ122_11122</name>
</gene>
<proteinExistence type="predicted"/>
<evidence type="ECO:0000256" key="1">
    <source>
        <dbReference type="ARBA" id="ARBA00022723"/>
    </source>
</evidence>
<evidence type="ECO:0000256" key="2">
    <source>
        <dbReference type="ARBA" id="ARBA00023004"/>
    </source>
</evidence>
<keyword evidence="1" id="KW-0479">Metal-binding</keyword>
<dbReference type="SUPFAM" id="SSF52540">
    <property type="entry name" value="P-loop containing nucleoside triphosphate hydrolases"/>
    <property type="match status" value="1"/>
</dbReference>
<dbReference type="Pfam" id="PF01656">
    <property type="entry name" value="CbiA"/>
    <property type="match status" value="1"/>
</dbReference>
<accession>A0A318TCS6</accession>
<keyword evidence="6" id="KW-1185">Reference proteome</keyword>
<name>A0A318TCS6_9BRAD</name>